<evidence type="ECO:0000256" key="1">
    <source>
        <dbReference type="ARBA" id="ARBA00004123"/>
    </source>
</evidence>
<dbReference type="InterPro" id="IPR008967">
    <property type="entry name" value="p53-like_TF_DNA-bd_sf"/>
</dbReference>
<evidence type="ECO:0000259" key="16">
    <source>
        <dbReference type="PROSITE" id="PS50001"/>
    </source>
</evidence>
<dbReference type="Proteomes" id="UP000265040">
    <property type="component" value="Chromosome 5"/>
</dbReference>
<reference evidence="17" key="3">
    <citation type="submission" date="2025-09" db="UniProtKB">
        <authorList>
            <consortium name="Ensembl"/>
        </authorList>
    </citation>
    <scope>IDENTIFICATION</scope>
</reference>
<reference evidence="17" key="1">
    <citation type="submission" date="2021-04" db="EMBL/GenBank/DDBJ databases">
        <authorList>
            <consortium name="Wellcome Sanger Institute Data Sharing"/>
        </authorList>
    </citation>
    <scope>NUCLEOTIDE SEQUENCE [LARGE SCALE GENOMIC DNA]</scope>
</reference>
<proteinExistence type="inferred from homology"/>
<keyword evidence="8 13" id="KW-0238">DNA-binding</keyword>
<dbReference type="Pfam" id="PF01017">
    <property type="entry name" value="STAT_alpha"/>
    <property type="match status" value="1"/>
</dbReference>
<evidence type="ECO:0000256" key="8">
    <source>
        <dbReference type="ARBA" id="ARBA00023125"/>
    </source>
</evidence>
<organism evidence="17 18">
    <name type="scientific">Anabas testudineus</name>
    <name type="common">Climbing perch</name>
    <name type="synonym">Anthias testudineus</name>
    <dbReference type="NCBI Taxonomy" id="64144"/>
    <lineage>
        <taxon>Eukaryota</taxon>
        <taxon>Metazoa</taxon>
        <taxon>Chordata</taxon>
        <taxon>Craniata</taxon>
        <taxon>Vertebrata</taxon>
        <taxon>Euteleostomi</taxon>
        <taxon>Actinopterygii</taxon>
        <taxon>Neopterygii</taxon>
        <taxon>Teleostei</taxon>
        <taxon>Neoteleostei</taxon>
        <taxon>Acanthomorphata</taxon>
        <taxon>Anabantaria</taxon>
        <taxon>Anabantiformes</taxon>
        <taxon>Anabantoidei</taxon>
        <taxon>Anabantidae</taxon>
        <taxon>Anabas</taxon>
    </lineage>
</organism>
<evidence type="ECO:0000256" key="6">
    <source>
        <dbReference type="ARBA" id="ARBA00022999"/>
    </source>
</evidence>
<dbReference type="GO" id="GO:0005737">
    <property type="term" value="C:cytoplasm"/>
    <property type="evidence" value="ECO:0007669"/>
    <property type="project" value="UniProtKB-SubCell"/>
</dbReference>
<evidence type="ECO:0000256" key="13">
    <source>
        <dbReference type="RuleBase" id="RU046415"/>
    </source>
</evidence>
<dbReference type="FunFam" id="3.30.505.10:FF:000003">
    <property type="entry name" value="Signal transducer and activator of transcription"/>
    <property type="match status" value="1"/>
</dbReference>
<evidence type="ECO:0000256" key="5">
    <source>
        <dbReference type="ARBA" id="ARBA00022553"/>
    </source>
</evidence>
<dbReference type="Gene3D" id="2.60.40.630">
    <property type="entry name" value="STAT transcription factor, DNA-binding domain"/>
    <property type="match status" value="1"/>
</dbReference>
<evidence type="ECO:0000256" key="14">
    <source>
        <dbReference type="SAM" id="Coils"/>
    </source>
</evidence>
<accession>A0A7N6AZA6</accession>
<dbReference type="Pfam" id="PF02865">
    <property type="entry name" value="STAT_int"/>
    <property type="match status" value="1"/>
</dbReference>
<dbReference type="InterPro" id="IPR001217">
    <property type="entry name" value="STAT"/>
</dbReference>
<dbReference type="GO" id="GO:0005634">
    <property type="term" value="C:nucleus"/>
    <property type="evidence" value="ECO:0007669"/>
    <property type="project" value="UniProtKB-SubCell"/>
</dbReference>
<dbReference type="GeneTree" id="ENSGT01050000244905"/>
<dbReference type="Gene3D" id="1.10.238.10">
    <property type="entry name" value="EF-hand"/>
    <property type="match status" value="1"/>
</dbReference>
<protein>
    <recommendedName>
        <fullName evidence="13">Signal transducer and activator of transcription</fullName>
    </recommendedName>
</protein>
<evidence type="ECO:0000256" key="9">
    <source>
        <dbReference type="ARBA" id="ARBA00023159"/>
    </source>
</evidence>
<dbReference type="FunFam" id="1.20.1050.20:FF:000001">
    <property type="entry name" value="Signal transducer and activator of transcription"/>
    <property type="match status" value="1"/>
</dbReference>
<keyword evidence="18" id="KW-1185">Reference proteome</keyword>
<dbReference type="InParanoid" id="A0A7N6AZA6"/>
<dbReference type="Pfam" id="PF00017">
    <property type="entry name" value="SH2"/>
    <property type="match status" value="1"/>
</dbReference>
<keyword evidence="6 12" id="KW-0727">SH2 domain</keyword>
<dbReference type="Pfam" id="PF21354">
    <property type="entry name" value="STAT_linker"/>
    <property type="match status" value="1"/>
</dbReference>
<dbReference type="Ensembl" id="ENSATET00000055004.2">
    <property type="protein sequence ID" value="ENSATEP00000056085.1"/>
    <property type="gene ID" value="ENSATEG00000001615.3"/>
</dbReference>
<dbReference type="SUPFAM" id="SSF48092">
    <property type="entry name" value="Transcription factor STAT-4 N-domain"/>
    <property type="match status" value="1"/>
</dbReference>
<keyword evidence="5 13" id="KW-0597">Phosphoprotein</keyword>
<dbReference type="InterPro" id="IPR036535">
    <property type="entry name" value="STAT_N_sf"/>
</dbReference>
<keyword evidence="10 13" id="KW-0804">Transcription</keyword>
<dbReference type="SUPFAM" id="SSF47655">
    <property type="entry name" value="STAT"/>
    <property type="match status" value="1"/>
</dbReference>
<reference evidence="17" key="2">
    <citation type="submission" date="2025-08" db="UniProtKB">
        <authorList>
            <consortium name="Ensembl"/>
        </authorList>
    </citation>
    <scope>IDENTIFICATION</scope>
</reference>
<evidence type="ECO:0000256" key="4">
    <source>
        <dbReference type="ARBA" id="ARBA00022490"/>
    </source>
</evidence>
<gene>
    <name evidence="17" type="primary">STAT2</name>
</gene>
<evidence type="ECO:0000313" key="18">
    <source>
        <dbReference type="Proteomes" id="UP000265040"/>
    </source>
</evidence>
<dbReference type="AlphaFoldDB" id="A0A7N6AZA6"/>
<feature type="region of interest" description="Disordered" evidence="15">
    <location>
        <begin position="773"/>
        <end position="796"/>
    </location>
</feature>
<evidence type="ECO:0000256" key="12">
    <source>
        <dbReference type="PROSITE-ProRule" id="PRU00191"/>
    </source>
</evidence>
<dbReference type="GO" id="GO:0003677">
    <property type="term" value="F:DNA binding"/>
    <property type="evidence" value="ECO:0007669"/>
    <property type="project" value="UniProtKB-KW"/>
</dbReference>
<dbReference type="Gene3D" id="1.20.1050.20">
    <property type="entry name" value="STAT transcription factor, all-alpha domain"/>
    <property type="match status" value="1"/>
</dbReference>
<feature type="coiled-coil region" evidence="14">
    <location>
        <begin position="140"/>
        <end position="167"/>
    </location>
</feature>
<dbReference type="PROSITE" id="PS50001">
    <property type="entry name" value="SH2"/>
    <property type="match status" value="1"/>
</dbReference>
<dbReference type="InterPro" id="IPR000980">
    <property type="entry name" value="SH2"/>
</dbReference>
<evidence type="ECO:0000256" key="2">
    <source>
        <dbReference type="ARBA" id="ARBA00004496"/>
    </source>
</evidence>
<keyword evidence="4 13" id="KW-0963">Cytoplasm</keyword>
<evidence type="ECO:0000256" key="15">
    <source>
        <dbReference type="SAM" id="MobiDB-lite"/>
    </source>
</evidence>
<dbReference type="Gene3D" id="1.10.532.10">
    <property type="entry name" value="STAT transcription factor, N-terminal domain"/>
    <property type="match status" value="1"/>
</dbReference>
<evidence type="ECO:0000256" key="11">
    <source>
        <dbReference type="ARBA" id="ARBA00023242"/>
    </source>
</evidence>
<dbReference type="PANTHER" id="PTHR11801">
    <property type="entry name" value="SIGNAL TRANSDUCER AND ACTIVATOR OF TRANSCRIPTION"/>
    <property type="match status" value="1"/>
</dbReference>
<keyword evidence="14" id="KW-0175">Coiled coil</keyword>
<dbReference type="InterPro" id="IPR015988">
    <property type="entry name" value="STAT_TF_CC"/>
</dbReference>
<sequence>MTQWEKLRQLPAVYRQQLHELYDRDALPMDVRHYLSAWIEKQEWQRAARDHDLAMVLFQVLLENLDIQHSRFVQEESFLLQHNIRRYKQNFQRYLDDPCGLASTILWFLEKEKEILQSADLAEQVQFLCVEQEAMEMDSQQDMERKMAGLRNEVQCMEHTMICLEEQQDEFDFKFQTHKMEAVVDEPMKKEQMKVLQSLVNRLNDCRKSTLSDLNKLLDRAEELIDLLVKKELVEWQRRQQKACIGAPDNVCLDHLEKWFTCMAVCLFQVREFLSKLDELVGKVSYDNDPIKAQKPALQRRADTLLKDLLKSSFVVETQPSMPQGKGSLVLRTNVQFSVKTRSVCLLPSCGHCSVFAPFEIREVPQIKGYRRFNVLGTKSKALNMAESQSGGMVADFRHLTLKEQKSGGAGKGGSDISLSVTEELHVINFDTVFDLKGLSVELQASSLPVVIISNSSQQQSAWASVLWFNMLSLDTKDVKFFANCPAATWPQFGEVLSWQFLSATKRGLNDDQLEMIALRLFGKQRDYDNCKVAWSKFSKENSPDTFWVWFDGILVMVKTYLEQLWRDGLIMGFVSKGKEKSLLKKKQRGTFLLRFSESVIGGITFSWVEYDMIGEPSIKTVQPFTKVDLNQIPFHEIIRNFQILESDNIPENPLLYLYPNTPKDEAFGKYYSDKTGGKQLVVMAVCYWSCRNTLEAWSPMPSDMAQGEGLEPINGLCGEAAGESWLSLLSHPAKNLALLSSQLSLHFILYNISGGPHATFCYSHFLSESKQNGDPHPLNSPRDSPLQTFHPDPMLSGSDAGPQDLLMYLNNPNLLADLDHSVMLEDDQVLPDFSLQEFNCLAPQTCGSIFQ</sequence>
<dbReference type="OrthoDB" id="19300at2759"/>
<comment type="subcellular location">
    <subcellularLocation>
        <location evidence="2 13">Cytoplasm</location>
    </subcellularLocation>
    <subcellularLocation>
        <location evidence="1 13">Nucleus</location>
    </subcellularLocation>
</comment>
<keyword evidence="9 13" id="KW-0010">Activator</keyword>
<dbReference type="InterPro" id="IPR013800">
    <property type="entry name" value="STAT_TF_alpha"/>
</dbReference>
<evidence type="ECO:0000313" key="17">
    <source>
        <dbReference type="Ensembl" id="ENSATEP00000056085.1"/>
    </source>
</evidence>
<evidence type="ECO:0000256" key="7">
    <source>
        <dbReference type="ARBA" id="ARBA00023015"/>
    </source>
</evidence>
<evidence type="ECO:0000256" key="3">
    <source>
        <dbReference type="ARBA" id="ARBA00005586"/>
    </source>
</evidence>
<comment type="similarity">
    <text evidence="3 13">Belongs to the transcription factor STAT family.</text>
</comment>
<keyword evidence="11 13" id="KW-0539">Nucleus</keyword>
<dbReference type="InterPro" id="IPR036860">
    <property type="entry name" value="SH2_dom_sf"/>
</dbReference>
<keyword evidence="7 13" id="KW-0805">Transcription regulation</keyword>
<dbReference type="SUPFAM" id="SSF55550">
    <property type="entry name" value="SH2 domain"/>
    <property type="match status" value="1"/>
</dbReference>
<dbReference type="InterPro" id="IPR013799">
    <property type="entry name" value="STAT_TF_prot_interaction"/>
</dbReference>
<dbReference type="InterPro" id="IPR048988">
    <property type="entry name" value="STAT_linker"/>
</dbReference>
<name>A0A7N6AZA6_ANATE</name>
<dbReference type="InterPro" id="IPR012345">
    <property type="entry name" value="STAT_TF_DNA-bd_N"/>
</dbReference>
<evidence type="ECO:0000256" key="10">
    <source>
        <dbReference type="ARBA" id="ARBA00023163"/>
    </source>
</evidence>
<dbReference type="SMART" id="SM00964">
    <property type="entry name" value="STAT_int"/>
    <property type="match status" value="1"/>
</dbReference>
<dbReference type="GO" id="GO:0007165">
    <property type="term" value="P:signal transduction"/>
    <property type="evidence" value="ECO:0007669"/>
    <property type="project" value="InterPro"/>
</dbReference>
<dbReference type="Pfam" id="PF02864">
    <property type="entry name" value="STAT_bind"/>
    <property type="match status" value="1"/>
</dbReference>
<dbReference type="Gene3D" id="3.30.505.10">
    <property type="entry name" value="SH2 domain"/>
    <property type="match status" value="1"/>
</dbReference>
<dbReference type="SUPFAM" id="SSF49417">
    <property type="entry name" value="p53-like transcription factors"/>
    <property type="match status" value="1"/>
</dbReference>
<dbReference type="GO" id="GO:0003700">
    <property type="term" value="F:DNA-binding transcription factor activity"/>
    <property type="evidence" value="ECO:0007669"/>
    <property type="project" value="InterPro"/>
</dbReference>
<dbReference type="InterPro" id="IPR013801">
    <property type="entry name" value="STAT_TF_DNA-bd"/>
</dbReference>
<feature type="domain" description="SH2" evidence="16">
    <location>
        <begin position="566"/>
        <end position="672"/>
    </location>
</feature>